<evidence type="ECO:0000256" key="15">
    <source>
        <dbReference type="HAMAP-Rule" id="MF_00688"/>
    </source>
</evidence>
<accession>A0A2T6BT85</accession>
<keyword evidence="4 15" id="KW-0012">Acyltransferase</keyword>
<dbReference type="GO" id="GO:0005737">
    <property type="term" value="C:cytoplasm"/>
    <property type="evidence" value="ECO:0007669"/>
    <property type="project" value="UniProtKB-SubCell"/>
</dbReference>
<evidence type="ECO:0000313" key="17">
    <source>
        <dbReference type="Proteomes" id="UP000244090"/>
    </source>
</evidence>
<reference evidence="16 17" key="1">
    <citation type="submission" date="2018-04" db="EMBL/GenBank/DDBJ databases">
        <title>Genomic Encyclopedia of Archaeal and Bacterial Type Strains, Phase II (KMG-II): from individual species to whole genera.</title>
        <authorList>
            <person name="Goeker M."/>
        </authorList>
    </citation>
    <scope>NUCLEOTIDE SEQUENCE [LARGE SCALE GENOMIC DNA]</scope>
    <source>
        <strain evidence="16 17">DSM 25731</strain>
    </source>
</reference>
<comment type="caution">
    <text evidence="16">The sequence shown here is derived from an EMBL/GenBank/DDBJ whole genome shotgun (WGS) entry which is preliminary data.</text>
</comment>
<proteinExistence type="inferred from homology"/>
<comment type="catalytic activity">
    <reaction evidence="6 15">
        <text>N-terminal L-arginyl-[protein] + L-leucyl-tRNA(Leu) = N-terminal L-leucyl-L-arginyl-[protein] + tRNA(Leu) + H(+)</text>
        <dbReference type="Rhea" id="RHEA:50416"/>
        <dbReference type="Rhea" id="RHEA-COMP:9613"/>
        <dbReference type="Rhea" id="RHEA-COMP:9622"/>
        <dbReference type="Rhea" id="RHEA-COMP:12672"/>
        <dbReference type="Rhea" id="RHEA-COMP:12673"/>
        <dbReference type="ChEBI" id="CHEBI:15378"/>
        <dbReference type="ChEBI" id="CHEBI:64719"/>
        <dbReference type="ChEBI" id="CHEBI:78442"/>
        <dbReference type="ChEBI" id="CHEBI:78494"/>
        <dbReference type="ChEBI" id="CHEBI:133044"/>
        <dbReference type="EC" id="2.3.2.6"/>
    </reaction>
</comment>
<protein>
    <recommendedName>
        <fullName evidence="11 15">Leucyl/phenylalanyl-tRNA--protein transferase</fullName>
        <ecNumber evidence="10 15">2.3.2.6</ecNumber>
    </recommendedName>
    <alternativeName>
        <fullName evidence="12 15">L/F-transferase</fullName>
    </alternativeName>
    <alternativeName>
        <fullName evidence="13 15">Leucyltransferase</fullName>
    </alternativeName>
    <alternativeName>
        <fullName evidence="14 15">Phenyalanyltransferase</fullName>
    </alternativeName>
</protein>
<comment type="similarity">
    <text evidence="9 15">Belongs to the L/F-transferase family.</text>
</comment>
<comment type="catalytic activity">
    <reaction evidence="5 15">
        <text>L-phenylalanyl-tRNA(Phe) + an N-terminal L-alpha-aminoacyl-[protein] = an N-terminal L-phenylalanyl-L-alpha-aminoacyl-[protein] + tRNA(Phe)</text>
        <dbReference type="Rhea" id="RHEA:43632"/>
        <dbReference type="Rhea" id="RHEA-COMP:9668"/>
        <dbReference type="Rhea" id="RHEA-COMP:9699"/>
        <dbReference type="Rhea" id="RHEA-COMP:10636"/>
        <dbReference type="Rhea" id="RHEA-COMP:10637"/>
        <dbReference type="ChEBI" id="CHEBI:78442"/>
        <dbReference type="ChEBI" id="CHEBI:78531"/>
        <dbReference type="ChEBI" id="CHEBI:78597"/>
        <dbReference type="ChEBI" id="CHEBI:83561"/>
        <dbReference type="EC" id="2.3.2.6"/>
    </reaction>
</comment>
<comment type="function">
    <text evidence="8 15">Functions in the N-end rule pathway of protein degradation where it conjugates Leu, Phe and, less efficiently, Met from aminoacyl-tRNAs to the N-termini of proteins containing an N-terminal arginine or lysine.</text>
</comment>
<evidence type="ECO:0000256" key="11">
    <source>
        <dbReference type="ARBA" id="ARBA00074372"/>
    </source>
</evidence>
<evidence type="ECO:0000256" key="13">
    <source>
        <dbReference type="ARBA" id="ARBA00077165"/>
    </source>
</evidence>
<evidence type="ECO:0000256" key="9">
    <source>
        <dbReference type="ARBA" id="ARBA00061535"/>
    </source>
</evidence>
<dbReference type="InterPro" id="IPR042221">
    <property type="entry name" value="Leu/Phe-tRNA_Trfase_N"/>
</dbReference>
<dbReference type="Gene3D" id="3.40.630.70">
    <property type="entry name" value="Leucyl/phenylalanyl-tRNA-protein transferase, C-terminal domain"/>
    <property type="match status" value="1"/>
</dbReference>
<dbReference type="Pfam" id="PF03588">
    <property type="entry name" value="Leu_Phe_trans"/>
    <property type="match status" value="1"/>
</dbReference>
<keyword evidence="3 15" id="KW-0808">Transferase</keyword>
<evidence type="ECO:0000256" key="2">
    <source>
        <dbReference type="ARBA" id="ARBA00022490"/>
    </source>
</evidence>
<evidence type="ECO:0000256" key="10">
    <source>
        <dbReference type="ARBA" id="ARBA00066767"/>
    </source>
</evidence>
<evidence type="ECO:0000256" key="3">
    <source>
        <dbReference type="ARBA" id="ARBA00022679"/>
    </source>
</evidence>
<evidence type="ECO:0000256" key="7">
    <source>
        <dbReference type="ARBA" id="ARBA00051538"/>
    </source>
</evidence>
<dbReference type="PANTHER" id="PTHR30098:SF2">
    <property type="entry name" value="LEUCYL_PHENYLALANYL-TRNA--PROTEIN TRANSFERASE"/>
    <property type="match status" value="1"/>
</dbReference>
<comment type="subcellular location">
    <subcellularLocation>
        <location evidence="1 15">Cytoplasm</location>
    </subcellularLocation>
</comment>
<dbReference type="PANTHER" id="PTHR30098">
    <property type="entry name" value="LEUCYL/PHENYLALANYL-TRNA--PROTEIN TRANSFERASE"/>
    <property type="match status" value="1"/>
</dbReference>
<dbReference type="HAMAP" id="MF_00688">
    <property type="entry name" value="Leu_Phe_trans"/>
    <property type="match status" value="1"/>
</dbReference>
<dbReference type="InterPro" id="IPR004616">
    <property type="entry name" value="Leu/Phe-tRNA_Trfase"/>
</dbReference>
<dbReference type="SUPFAM" id="SSF55729">
    <property type="entry name" value="Acyl-CoA N-acyltransferases (Nat)"/>
    <property type="match status" value="1"/>
</dbReference>
<dbReference type="AlphaFoldDB" id="A0A2T6BT85"/>
<evidence type="ECO:0000256" key="12">
    <source>
        <dbReference type="ARBA" id="ARBA00077136"/>
    </source>
</evidence>
<dbReference type="GO" id="GO:0030163">
    <property type="term" value="P:protein catabolic process"/>
    <property type="evidence" value="ECO:0007669"/>
    <property type="project" value="UniProtKB-UniRule"/>
</dbReference>
<dbReference type="EC" id="2.3.2.6" evidence="10 15"/>
<sequence length="244" mass="28146">MFRCLKTNYKFGEKILKIKVLPFVFLYKDSENSNFMYFLTDKIVFPPVSETSPEGILAIGGDLQPERLLLAYKSGIFPWYGEDEPIIWWSPDPRMVLFPEELKVSKSMKQLLRRQAFSVTYNTAFKEVINACASVQRPGQDDTWITDEMQEAYLELFNMGYITSVEVWRDEKLVGGAYGVNLGRVFCGESMFAYESNASKFGFIHLVRKLQSEGCQIIDCQMHTNHLESLGAYEIPREVFLSFL</sequence>
<evidence type="ECO:0000256" key="1">
    <source>
        <dbReference type="ARBA" id="ARBA00004496"/>
    </source>
</evidence>
<dbReference type="FunFam" id="3.30.70.3550:FF:000001">
    <property type="entry name" value="Leucyl/phenylalanyl-tRNA--protein transferase"/>
    <property type="match status" value="1"/>
</dbReference>
<dbReference type="Gene3D" id="3.30.70.3550">
    <property type="entry name" value="Leucyl/phenylalanyl-tRNA-protein transferase, N-terminal domain"/>
    <property type="match status" value="1"/>
</dbReference>
<dbReference type="EMBL" id="QBKT01000010">
    <property type="protein sequence ID" value="PTX59300.1"/>
    <property type="molecule type" value="Genomic_DNA"/>
</dbReference>
<dbReference type="FunFam" id="3.40.630.70:FF:000001">
    <property type="entry name" value="Leucyl/phenylalanyl-tRNA--protein transferase"/>
    <property type="match status" value="1"/>
</dbReference>
<evidence type="ECO:0000256" key="5">
    <source>
        <dbReference type="ARBA" id="ARBA00050607"/>
    </source>
</evidence>
<dbReference type="NCBIfam" id="TIGR00667">
    <property type="entry name" value="aat"/>
    <property type="match status" value="1"/>
</dbReference>
<evidence type="ECO:0000256" key="6">
    <source>
        <dbReference type="ARBA" id="ARBA00050652"/>
    </source>
</evidence>
<dbReference type="GO" id="GO:0008914">
    <property type="term" value="F:leucyl-tRNA--protein transferase activity"/>
    <property type="evidence" value="ECO:0007669"/>
    <property type="project" value="UniProtKB-UniRule"/>
</dbReference>
<evidence type="ECO:0000256" key="14">
    <source>
        <dbReference type="ARBA" id="ARBA00083640"/>
    </source>
</evidence>
<dbReference type="InterPro" id="IPR016181">
    <property type="entry name" value="Acyl_CoA_acyltransferase"/>
</dbReference>
<keyword evidence="17" id="KW-1185">Reference proteome</keyword>
<name>A0A2T6BT85_9FLAO</name>
<evidence type="ECO:0000256" key="4">
    <source>
        <dbReference type="ARBA" id="ARBA00023315"/>
    </source>
</evidence>
<dbReference type="InterPro" id="IPR042203">
    <property type="entry name" value="Leu/Phe-tRNA_Trfase_C"/>
</dbReference>
<gene>
    <name evidence="15" type="primary">aat</name>
    <name evidence="16" type="ORF">C8N46_110137</name>
</gene>
<keyword evidence="2 15" id="KW-0963">Cytoplasm</keyword>
<evidence type="ECO:0000313" key="16">
    <source>
        <dbReference type="EMBL" id="PTX59300.1"/>
    </source>
</evidence>
<dbReference type="Proteomes" id="UP000244090">
    <property type="component" value="Unassembled WGS sequence"/>
</dbReference>
<organism evidence="16 17">
    <name type="scientific">Kordia periserrulae</name>
    <dbReference type="NCBI Taxonomy" id="701523"/>
    <lineage>
        <taxon>Bacteria</taxon>
        <taxon>Pseudomonadati</taxon>
        <taxon>Bacteroidota</taxon>
        <taxon>Flavobacteriia</taxon>
        <taxon>Flavobacteriales</taxon>
        <taxon>Flavobacteriaceae</taxon>
        <taxon>Kordia</taxon>
    </lineage>
</organism>
<comment type="catalytic activity">
    <reaction evidence="7 15">
        <text>N-terminal L-lysyl-[protein] + L-leucyl-tRNA(Leu) = N-terminal L-leucyl-L-lysyl-[protein] + tRNA(Leu) + H(+)</text>
        <dbReference type="Rhea" id="RHEA:12340"/>
        <dbReference type="Rhea" id="RHEA-COMP:9613"/>
        <dbReference type="Rhea" id="RHEA-COMP:9622"/>
        <dbReference type="Rhea" id="RHEA-COMP:12670"/>
        <dbReference type="Rhea" id="RHEA-COMP:12671"/>
        <dbReference type="ChEBI" id="CHEBI:15378"/>
        <dbReference type="ChEBI" id="CHEBI:65249"/>
        <dbReference type="ChEBI" id="CHEBI:78442"/>
        <dbReference type="ChEBI" id="CHEBI:78494"/>
        <dbReference type="ChEBI" id="CHEBI:133043"/>
        <dbReference type="EC" id="2.3.2.6"/>
    </reaction>
</comment>
<evidence type="ECO:0000256" key="8">
    <source>
        <dbReference type="ARBA" id="ARBA00054043"/>
    </source>
</evidence>